<keyword evidence="5" id="KW-1185">Reference proteome</keyword>
<evidence type="ECO:0000313" key="5">
    <source>
        <dbReference type="Proteomes" id="UP001595455"/>
    </source>
</evidence>
<dbReference type="OrthoDB" id="6711323at2"/>
<protein>
    <recommendedName>
        <fullName evidence="6">DUF3828 domain-containing protein</fullName>
    </recommendedName>
</protein>
<reference evidence="5" key="3">
    <citation type="journal article" date="2019" name="Int. J. Syst. Evol. Microbiol.">
        <title>The Global Catalogue of Microorganisms (GCM) 10K type strain sequencing project: providing services to taxonomists for standard genome sequencing and annotation.</title>
        <authorList>
            <consortium name="The Broad Institute Genomics Platform"/>
            <consortium name="The Broad Institute Genome Sequencing Center for Infectious Disease"/>
            <person name="Wu L."/>
            <person name="Ma J."/>
        </authorList>
    </citation>
    <scope>NUCLEOTIDE SEQUENCE [LARGE SCALE GENOMIC DNA]</scope>
    <source>
        <strain evidence="5">KCTC 62575</strain>
    </source>
</reference>
<evidence type="ECO:0000313" key="3">
    <source>
        <dbReference type="EMBL" id="RFC82951.1"/>
    </source>
</evidence>
<reference evidence="2" key="1">
    <citation type="journal article" date="2014" name="Int. J. Syst. Evol. Microbiol.">
        <title>Complete genome of a new Firmicutes species belonging to the dominant human colonic microbiota ('Ruminococcus bicirculans') reveals two chromosomes and a selective capacity to utilize plant glucans.</title>
        <authorList>
            <consortium name="NISC Comparative Sequencing Program"/>
            <person name="Wegmann U."/>
            <person name="Louis P."/>
            <person name="Goesmann A."/>
            <person name="Henrissat B."/>
            <person name="Duncan S.H."/>
            <person name="Flint H.J."/>
        </authorList>
    </citation>
    <scope>NUCLEOTIDE SEQUENCE</scope>
    <source>
        <strain evidence="2">KCTC 62575</strain>
    </source>
</reference>
<sequence length="149" mass="17166">MKKYLGLFLLLSSTHASAQTMYCVQTSRDLISELYRDYPVQSTKDLAGASRQVLRQYFDSHLVQLLLREQKCAAKVHGQCNLDFNILSNSQDVADDVAIRVLAANEHQAKLKVGEQILNFKMRMENNCMRIQDIEYQEIGRLKQILSRK</sequence>
<organism evidence="3 4">
    <name type="scientific">Acinetobacter sichuanensis</name>
    <dbReference type="NCBI Taxonomy" id="2136183"/>
    <lineage>
        <taxon>Bacteria</taxon>
        <taxon>Pseudomonadati</taxon>
        <taxon>Pseudomonadota</taxon>
        <taxon>Gammaproteobacteria</taxon>
        <taxon>Moraxellales</taxon>
        <taxon>Moraxellaceae</taxon>
        <taxon>Acinetobacter</taxon>
    </lineage>
</organism>
<accession>A0A371YN92</accession>
<dbReference type="Proteomes" id="UP000240957">
    <property type="component" value="Unassembled WGS sequence"/>
</dbReference>
<evidence type="ECO:0000313" key="2">
    <source>
        <dbReference type="EMBL" id="MFC2993720.1"/>
    </source>
</evidence>
<dbReference type="Proteomes" id="UP001595455">
    <property type="component" value="Unassembled WGS sequence"/>
</dbReference>
<dbReference type="RefSeq" id="WP_107008929.1">
    <property type="nucleotide sequence ID" value="NZ_JBHRSF010000001.1"/>
</dbReference>
<keyword evidence="1" id="KW-0732">Signal</keyword>
<proteinExistence type="predicted"/>
<comment type="caution">
    <text evidence="3">The sequence shown here is derived from an EMBL/GenBank/DDBJ whole genome shotgun (WGS) entry which is preliminary data.</text>
</comment>
<evidence type="ECO:0000313" key="4">
    <source>
        <dbReference type="Proteomes" id="UP000240957"/>
    </source>
</evidence>
<reference evidence="3 4" key="2">
    <citation type="submission" date="2018-08" db="EMBL/GenBank/DDBJ databases">
        <title>The draft genome of Acinetobacter sichuanensis strain WCHAc060041.</title>
        <authorList>
            <person name="Qin J."/>
            <person name="Feng Y."/>
            <person name="Zong Z."/>
        </authorList>
    </citation>
    <scope>NUCLEOTIDE SEQUENCE [LARGE SCALE GENOMIC DNA]</scope>
    <source>
        <strain evidence="3 4">WCHAc060041</strain>
    </source>
</reference>
<dbReference type="AlphaFoldDB" id="A0A371YN92"/>
<evidence type="ECO:0008006" key="6">
    <source>
        <dbReference type="Google" id="ProtNLM"/>
    </source>
</evidence>
<name>A0A371YN92_9GAMM</name>
<dbReference type="EMBL" id="JBHRSF010000001">
    <property type="protein sequence ID" value="MFC2993720.1"/>
    <property type="molecule type" value="Genomic_DNA"/>
</dbReference>
<feature type="signal peptide" evidence="1">
    <location>
        <begin position="1"/>
        <end position="18"/>
    </location>
</feature>
<dbReference type="EMBL" id="PYIX02000024">
    <property type="protein sequence ID" value="RFC82951.1"/>
    <property type="molecule type" value="Genomic_DNA"/>
</dbReference>
<reference evidence="2" key="4">
    <citation type="submission" date="2024-09" db="EMBL/GenBank/DDBJ databases">
        <authorList>
            <person name="Sun Q."/>
            <person name="Mori K."/>
        </authorList>
    </citation>
    <scope>NUCLEOTIDE SEQUENCE</scope>
    <source>
        <strain evidence="2">KCTC 62575</strain>
    </source>
</reference>
<feature type="chain" id="PRO_5016664388" description="DUF3828 domain-containing protein" evidence="1">
    <location>
        <begin position="19"/>
        <end position="149"/>
    </location>
</feature>
<gene>
    <name evidence="2" type="ORF">ACFODO_00210</name>
    <name evidence="3" type="ORF">C9E89_013860</name>
</gene>
<evidence type="ECO:0000256" key="1">
    <source>
        <dbReference type="SAM" id="SignalP"/>
    </source>
</evidence>